<evidence type="ECO:0000313" key="2">
    <source>
        <dbReference type="EnsemblMetazoa" id="RPRC003404-PA"/>
    </source>
</evidence>
<protein>
    <submittedName>
        <fullName evidence="2">Uncharacterized protein</fullName>
    </submittedName>
</protein>
<organism evidence="2 3">
    <name type="scientific">Rhodnius prolixus</name>
    <name type="common">Triatomid bug</name>
    <dbReference type="NCBI Taxonomy" id="13249"/>
    <lineage>
        <taxon>Eukaryota</taxon>
        <taxon>Metazoa</taxon>
        <taxon>Ecdysozoa</taxon>
        <taxon>Arthropoda</taxon>
        <taxon>Hexapoda</taxon>
        <taxon>Insecta</taxon>
        <taxon>Pterygota</taxon>
        <taxon>Neoptera</taxon>
        <taxon>Paraneoptera</taxon>
        <taxon>Hemiptera</taxon>
        <taxon>Heteroptera</taxon>
        <taxon>Panheteroptera</taxon>
        <taxon>Cimicomorpha</taxon>
        <taxon>Reduviidae</taxon>
        <taxon>Triatominae</taxon>
        <taxon>Rhodnius</taxon>
    </lineage>
</organism>
<dbReference type="GO" id="GO:0007144">
    <property type="term" value="P:female meiosis I"/>
    <property type="evidence" value="ECO:0007669"/>
    <property type="project" value="TreeGrafter"/>
</dbReference>
<dbReference type="PANTHER" id="PTHR33861:SF5">
    <property type="entry name" value="GAMMA-TUBULIN COMPLEX COMPONENT"/>
    <property type="match status" value="1"/>
</dbReference>
<dbReference type="EnsemblMetazoa" id="RPRC003404-RA">
    <property type="protein sequence ID" value="RPRC003404-PA"/>
    <property type="gene ID" value="RPRC003404"/>
</dbReference>
<evidence type="ECO:0000313" key="3">
    <source>
        <dbReference type="Proteomes" id="UP000015103"/>
    </source>
</evidence>
<dbReference type="GO" id="GO:0005634">
    <property type="term" value="C:nucleus"/>
    <property type="evidence" value="ECO:0007669"/>
    <property type="project" value="TreeGrafter"/>
</dbReference>
<proteinExistence type="predicted"/>
<dbReference type="InterPro" id="IPR027963">
    <property type="entry name" value="MEIOC"/>
</dbReference>
<dbReference type="Pfam" id="PF15189">
    <property type="entry name" value="MEIOC"/>
    <property type="match status" value="1"/>
</dbReference>
<evidence type="ECO:0000256" key="1">
    <source>
        <dbReference type="SAM" id="MobiDB-lite"/>
    </source>
</evidence>
<dbReference type="GO" id="GO:0005737">
    <property type="term" value="C:cytoplasm"/>
    <property type="evidence" value="ECO:0007669"/>
    <property type="project" value="TreeGrafter"/>
</dbReference>
<dbReference type="GO" id="GO:0007141">
    <property type="term" value="P:male meiosis I"/>
    <property type="evidence" value="ECO:0007669"/>
    <property type="project" value="TreeGrafter"/>
</dbReference>
<dbReference type="PANTHER" id="PTHR33861">
    <property type="entry name" value="PROTEIN CBG18333"/>
    <property type="match status" value="1"/>
</dbReference>
<keyword evidence="3" id="KW-1185">Reference proteome</keyword>
<accession>T1HH81</accession>
<reference evidence="2" key="1">
    <citation type="submission" date="2015-05" db="UniProtKB">
        <authorList>
            <consortium name="EnsemblMetazoa"/>
        </authorList>
    </citation>
    <scope>IDENTIFICATION</scope>
</reference>
<dbReference type="GO" id="GO:0048255">
    <property type="term" value="P:mRNA stabilization"/>
    <property type="evidence" value="ECO:0007669"/>
    <property type="project" value="TreeGrafter"/>
</dbReference>
<dbReference type="EMBL" id="ACPB03021673">
    <property type="status" value="NOT_ANNOTATED_CDS"/>
    <property type="molecule type" value="Genomic_DNA"/>
</dbReference>
<feature type="compositionally biased region" description="Polar residues" evidence="1">
    <location>
        <begin position="24"/>
        <end position="35"/>
    </location>
</feature>
<feature type="region of interest" description="Disordered" evidence="1">
    <location>
        <begin position="1"/>
        <end position="36"/>
    </location>
</feature>
<name>T1HH81_RHOPR</name>
<feature type="compositionally biased region" description="Low complexity" evidence="1">
    <location>
        <begin position="1"/>
        <end position="14"/>
    </location>
</feature>
<dbReference type="AlphaFoldDB" id="T1HH81"/>
<dbReference type="STRING" id="13249.T1HH81"/>
<sequence>MYNNNNPILADNNNGSGTGDAVVSGTSAGNNTTNKGRIDPLLLQHLRAAAAMAHHHPPPHQPPPEYLHCYDAFAPALYRSFRRSSGSAELHGVLEQCYVQFKELESERKKTEADLARYNPGKKVSSTNSIPVPRLPVSPTRVDRLIVDQLREHARIVTLLSKMEALRGGRELCPQVHTCMAAWHDAVKQVQISRRDEIINSASATGPPQHHDTENESNNMELYKGCLYEVSLHN</sequence>
<dbReference type="InParanoid" id="T1HH81"/>
<dbReference type="eggNOG" id="ENOG502QPMP">
    <property type="taxonomic scope" value="Eukaryota"/>
</dbReference>
<dbReference type="Proteomes" id="UP000015103">
    <property type="component" value="Unassembled WGS sequence"/>
</dbReference>
<dbReference type="HOGENOM" id="CLU_1186289_0_0_1"/>
<dbReference type="VEuPathDB" id="VectorBase:RPRC003404"/>